<sequence>MWTTPNGYSRAIAGVATAGVVALTAGSLTAAPAMAYPQIHSSAPVFAPVELTALTFDSSLMDIVGTLTGLNWIIPFLDSPDNPLFPIVISLEALGELFVIMPLALVIGTPLLLLTEGWQGIQDTISLLSTVGDDVRSVFSNLADWYETRNWLTGELLHSGSSEAVGVAGWDDLFHNSSWDGVIASGSIDAVPSDVASLEAGPGLDGFDTTLTDLGLGELLLA</sequence>
<dbReference type="EMBL" id="JAYJJR010000013">
    <property type="protein sequence ID" value="MEB3022986.1"/>
    <property type="molecule type" value="Genomic_DNA"/>
</dbReference>
<proteinExistence type="predicted"/>
<name>A0ABU5XL14_9MYCO</name>
<dbReference type="RefSeq" id="WP_329780250.1">
    <property type="nucleotide sequence ID" value="NZ_JAYJJR010000013.1"/>
</dbReference>
<reference evidence="2 3" key="1">
    <citation type="submission" date="2023-12" db="EMBL/GenBank/DDBJ databases">
        <title>Description of new species of Mycobacterium terrae complex isolated from sewage at the Sao Paulo Zoological Park Foundation in Brazil.</title>
        <authorList>
            <person name="Romagnoli C.L."/>
            <person name="Conceicao E.C."/>
            <person name="Machado E."/>
            <person name="Barreto L.B.P.F."/>
            <person name="Sharma A."/>
            <person name="Silva N.M."/>
            <person name="Marques L.E."/>
            <person name="Juliana M.A."/>
            <person name="Lourenco M.C.S."/>
            <person name="Digiampietri L.A."/>
            <person name="Suffys P.N."/>
            <person name="Viana-Niero C."/>
        </authorList>
    </citation>
    <scope>NUCLEOTIDE SEQUENCE [LARGE SCALE GENOMIC DNA]</scope>
    <source>
        <strain evidence="2 3">MYC098</strain>
    </source>
</reference>
<organism evidence="2 3">
    <name type="scientific">[Mycobacterium] crassicus</name>
    <dbReference type="NCBI Taxonomy" id="2872309"/>
    <lineage>
        <taxon>Bacteria</taxon>
        <taxon>Bacillati</taxon>
        <taxon>Actinomycetota</taxon>
        <taxon>Actinomycetes</taxon>
        <taxon>Mycobacteriales</taxon>
        <taxon>Mycobacteriaceae</taxon>
        <taxon>Mycolicibacter</taxon>
    </lineage>
</organism>
<evidence type="ECO:0000256" key="1">
    <source>
        <dbReference type="SAM" id="Phobius"/>
    </source>
</evidence>
<evidence type="ECO:0000313" key="3">
    <source>
        <dbReference type="Proteomes" id="UP001299596"/>
    </source>
</evidence>
<protein>
    <recommendedName>
        <fullName evidence="4">PPE family protein</fullName>
    </recommendedName>
</protein>
<keyword evidence="3" id="KW-1185">Reference proteome</keyword>
<gene>
    <name evidence="2" type="ORF">K6T79_18245</name>
</gene>
<evidence type="ECO:0000313" key="2">
    <source>
        <dbReference type="EMBL" id="MEB3022986.1"/>
    </source>
</evidence>
<keyword evidence="1" id="KW-0472">Membrane</keyword>
<comment type="caution">
    <text evidence="2">The sequence shown here is derived from an EMBL/GenBank/DDBJ whole genome shotgun (WGS) entry which is preliminary data.</text>
</comment>
<evidence type="ECO:0008006" key="4">
    <source>
        <dbReference type="Google" id="ProtNLM"/>
    </source>
</evidence>
<accession>A0ABU5XL14</accession>
<keyword evidence="1" id="KW-1133">Transmembrane helix</keyword>
<dbReference type="Proteomes" id="UP001299596">
    <property type="component" value="Unassembled WGS sequence"/>
</dbReference>
<keyword evidence="1" id="KW-0812">Transmembrane</keyword>
<feature type="transmembrane region" description="Helical" evidence="1">
    <location>
        <begin position="84"/>
        <end position="107"/>
    </location>
</feature>